<organism evidence="2 3">
    <name type="scientific">Aspergillus phoenicis ATCC 13157</name>
    <dbReference type="NCBI Taxonomy" id="1353007"/>
    <lineage>
        <taxon>Eukaryota</taxon>
        <taxon>Fungi</taxon>
        <taxon>Dikarya</taxon>
        <taxon>Ascomycota</taxon>
        <taxon>Pezizomycotina</taxon>
        <taxon>Eurotiomycetes</taxon>
        <taxon>Eurotiomycetidae</taxon>
        <taxon>Eurotiales</taxon>
        <taxon>Aspergillaceae</taxon>
        <taxon>Aspergillus</taxon>
    </lineage>
</organism>
<keyword evidence="1" id="KW-0472">Membrane</keyword>
<evidence type="ECO:0000313" key="3">
    <source>
        <dbReference type="Proteomes" id="UP000254937"/>
    </source>
</evidence>
<keyword evidence="1" id="KW-1133">Transmembrane helix</keyword>
<evidence type="ECO:0000256" key="1">
    <source>
        <dbReference type="SAM" id="Phobius"/>
    </source>
</evidence>
<dbReference type="Proteomes" id="UP000254937">
    <property type="component" value="Unassembled WGS sequence"/>
</dbReference>
<accession>A0A370PKJ1</accession>
<protein>
    <submittedName>
        <fullName evidence="2">Uncharacterized protein</fullName>
    </submittedName>
</protein>
<sequence length="171" mass="19241">MPNTHYSPLTTFTATTTSDRTASVNLIADSIMQQLTYLITCALSTVDTRVVILITLSACIMIFILAAGYTTRPYFEKAGRTWTGARLWTGEGRCTGHQQRDDRRGNHEYDIEGERDIILITKYDNRVIGTLVLRIIHTKQELCGHIRDAIQRERLSSTRGRSGKESTGNCD</sequence>
<dbReference type="AlphaFoldDB" id="A0A370PKJ1"/>
<feature type="transmembrane region" description="Helical" evidence="1">
    <location>
        <begin position="50"/>
        <end position="70"/>
    </location>
</feature>
<keyword evidence="3" id="KW-1185">Reference proteome</keyword>
<reference evidence="2 3" key="1">
    <citation type="submission" date="2018-07" db="EMBL/GenBank/DDBJ databases">
        <title>Section-level genome sequencing of Aspergillus section Nigri to investigate inter- and intra-species variation.</title>
        <authorList>
            <consortium name="DOE Joint Genome Institute"/>
            <person name="Vesth T.C."/>
            <person name="Nybo J.L."/>
            <person name="Theobald S."/>
            <person name="Frisvad J.C."/>
            <person name="Larsen T.O."/>
            <person name="Nielsen K.F."/>
            <person name="Hoof J.B."/>
            <person name="Brandl J."/>
            <person name="Salamov A."/>
            <person name="Riley R."/>
            <person name="Gladden J.M."/>
            <person name="Phatale P."/>
            <person name="Nielsen M.T."/>
            <person name="Lyhne E.K."/>
            <person name="Kogle M.E."/>
            <person name="Strasser K."/>
            <person name="McDonnell E."/>
            <person name="Barry K."/>
            <person name="Clum A."/>
            <person name="Chen C."/>
            <person name="Nolan M."/>
            <person name="Sandor L."/>
            <person name="Kuo A."/>
            <person name="Lipzen A."/>
            <person name="Hainaut M."/>
            <person name="Drula E."/>
            <person name="Tsang A."/>
            <person name="Magnuson J.K."/>
            <person name="Henrissat B."/>
            <person name="Wiebenga A."/>
            <person name="Simmons B.A."/>
            <person name="Makela M.R."/>
            <person name="De vries R.P."/>
            <person name="Grigoriev I.V."/>
            <person name="Mortensen U.H."/>
            <person name="Baker S.E."/>
            <person name="Andersen M.R."/>
        </authorList>
    </citation>
    <scope>NUCLEOTIDE SEQUENCE [LARGE SCALE GENOMIC DNA]</scope>
    <source>
        <strain evidence="2 3">ATCC 13157</strain>
    </source>
</reference>
<dbReference type="EMBL" id="KZ851853">
    <property type="protein sequence ID" value="RDK42404.1"/>
    <property type="molecule type" value="Genomic_DNA"/>
</dbReference>
<name>A0A370PKJ1_ASPPH</name>
<keyword evidence="1" id="KW-0812">Transmembrane</keyword>
<evidence type="ECO:0000313" key="2">
    <source>
        <dbReference type="EMBL" id="RDK42404.1"/>
    </source>
</evidence>
<proteinExistence type="predicted"/>
<gene>
    <name evidence="2" type="ORF">M752DRAFT_266207</name>
</gene>